<keyword evidence="5" id="KW-1003">Cell membrane</keyword>
<dbReference type="PANTHER" id="PTHR43229:SF2">
    <property type="entry name" value="NODULATION PROTEIN J"/>
    <property type="match status" value="1"/>
</dbReference>
<dbReference type="PATRIC" id="fig|36849.3.peg.3730"/>
<comment type="caution">
    <text evidence="7">The sequence shown here is derived from an EMBL/GenBank/DDBJ whole genome shotgun (WGS) entry which is preliminary data.</text>
</comment>
<sequence>MDLAVLTATFKRNFIIQLRAYPKHFFVGNLLTGLYTAIYTFFMYHLFFRGNTKVSFANLTGTTDYMSFVIVGTAVYLYVVRTALNVSRSLITELREGTLESLMMAPFKRVQYFLGNMLQQVLTTSGEVLIMVLLSIPFGLRFSNFNLLSFLFSFIVSLYAFFSISILLACVMLYSRDTYISQNTLFALIFLLCGITFPIQYLPDWAQCIAKLIPVTDAVILIRNAVLLGNSIEMQFERLLYLVSISTFYTLIGFQLLRKIELIALEKIHG</sequence>
<evidence type="ECO:0000256" key="5">
    <source>
        <dbReference type="RuleBase" id="RU361157"/>
    </source>
</evidence>
<evidence type="ECO:0000313" key="8">
    <source>
        <dbReference type="Proteomes" id="UP000050326"/>
    </source>
</evidence>
<accession>A0A0P8YSV8</accession>
<feature type="transmembrane region" description="Helical" evidence="5">
    <location>
        <begin position="113"/>
        <end position="138"/>
    </location>
</feature>
<dbReference type="InterPro" id="IPR013525">
    <property type="entry name" value="ABC2_TM"/>
</dbReference>
<dbReference type="Pfam" id="PF01061">
    <property type="entry name" value="ABC2_membrane"/>
    <property type="match status" value="1"/>
</dbReference>
<dbReference type="RefSeq" id="WP_054876512.1">
    <property type="nucleotide sequence ID" value="NZ_LKET01000051.1"/>
</dbReference>
<comment type="subcellular location">
    <subcellularLocation>
        <location evidence="5">Cell membrane</location>
        <topology evidence="5">Multi-pass membrane protein</topology>
    </subcellularLocation>
    <subcellularLocation>
        <location evidence="1">Membrane</location>
        <topology evidence="1">Multi-pass membrane protein</topology>
    </subcellularLocation>
</comment>
<feature type="transmembrane region" description="Helical" evidence="5">
    <location>
        <begin position="65"/>
        <end position="84"/>
    </location>
</feature>
<evidence type="ECO:0000313" key="7">
    <source>
        <dbReference type="EMBL" id="KPU42762.1"/>
    </source>
</evidence>
<keyword evidence="4 5" id="KW-0472">Membrane</keyword>
<dbReference type="InterPro" id="IPR000412">
    <property type="entry name" value="ABC_2_transport"/>
</dbReference>
<dbReference type="Proteomes" id="UP000050326">
    <property type="component" value="Unassembled WGS sequence"/>
</dbReference>
<gene>
    <name evidence="7" type="ORF">OXPF_35220</name>
</gene>
<dbReference type="PRINTS" id="PR00164">
    <property type="entry name" value="ABC2TRNSPORT"/>
</dbReference>
<feature type="transmembrane region" description="Helical" evidence="5">
    <location>
        <begin position="185"/>
        <end position="203"/>
    </location>
</feature>
<evidence type="ECO:0000256" key="4">
    <source>
        <dbReference type="ARBA" id="ARBA00023136"/>
    </source>
</evidence>
<keyword evidence="5" id="KW-0813">Transport</keyword>
<dbReference type="InterPro" id="IPR051784">
    <property type="entry name" value="Nod_factor_ABC_transporter"/>
</dbReference>
<name>A0A0P8YSV8_9CLOT</name>
<evidence type="ECO:0000256" key="2">
    <source>
        <dbReference type="ARBA" id="ARBA00022692"/>
    </source>
</evidence>
<dbReference type="PROSITE" id="PS51012">
    <property type="entry name" value="ABC_TM2"/>
    <property type="match status" value="1"/>
</dbReference>
<keyword evidence="2 5" id="KW-0812">Transmembrane</keyword>
<organism evidence="7 8">
    <name type="scientific">Oxobacter pfennigii</name>
    <dbReference type="NCBI Taxonomy" id="36849"/>
    <lineage>
        <taxon>Bacteria</taxon>
        <taxon>Bacillati</taxon>
        <taxon>Bacillota</taxon>
        <taxon>Clostridia</taxon>
        <taxon>Eubacteriales</taxon>
        <taxon>Clostridiaceae</taxon>
        <taxon>Oxobacter</taxon>
    </lineage>
</organism>
<dbReference type="OrthoDB" id="1414986at2"/>
<dbReference type="PANTHER" id="PTHR43229">
    <property type="entry name" value="NODULATION PROTEIN J"/>
    <property type="match status" value="1"/>
</dbReference>
<dbReference type="AlphaFoldDB" id="A0A0P8YSV8"/>
<protein>
    <recommendedName>
        <fullName evidence="5">Transport permease protein</fullName>
    </recommendedName>
</protein>
<feature type="transmembrane region" description="Helical" evidence="5">
    <location>
        <begin position="150"/>
        <end position="173"/>
    </location>
</feature>
<dbReference type="STRING" id="36849.OXPF_35220"/>
<feature type="domain" description="ABC transmembrane type-2" evidence="6">
    <location>
        <begin position="28"/>
        <end position="260"/>
    </location>
</feature>
<feature type="transmembrane region" description="Helical" evidence="5">
    <location>
        <begin position="25"/>
        <end position="45"/>
    </location>
</feature>
<reference evidence="7 8" key="1">
    <citation type="submission" date="2015-09" db="EMBL/GenBank/DDBJ databases">
        <title>Genome sequence of Oxobacter pfennigii DSM 3222.</title>
        <authorList>
            <person name="Poehlein A."/>
            <person name="Bengelsdorf F.R."/>
            <person name="Schiel-Bengelsdorf B."/>
            <person name="Duerre P."/>
            <person name="Daniel R."/>
        </authorList>
    </citation>
    <scope>NUCLEOTIDE SEQUENCE [LARGE SCALE GENOMIC DNA]</scope>
    <source>
        <strain evidence="7 8">DSM 3222</strain>
    </source>
</reference>
<proteinExistence type="inferred from homology"/>
<keyword evidence="8" id="KW-1185">Reference proteome</keyword>
<dbReference type="GO" id="GO:0140359">
    <property type="term" value="F:ABC-type transporter activity"/>
    <property type="evidence" value="ECO:0007669"/>
    <property type="project" value="InterPro"/>
</dbReference>
<evidence type="ECO:0000256" key="3">
    <source>
        <dbReference type="ARBA" id="ARBA00022989"/>
    </source>
</evidence>
<dbReference type="InterPro" id="IPR047817">
    <property type="entry name" value="ABC2_TM_bact-type"/>
</dbReference>
<dbReference type="PIRSF" id="PIRSF006648">
    <property type="entry name" value="DrrB"/>
    <property type="match status" value="1"/>
</dbReference>
<dbReference type="EMBL" id="LKET01000051">
    <property type="protein sequence ID" value="KPU42762.1"/>
    <property type="molecule type" value="Genomic_DNA"/>
</dbReference>
<evidence type="ECO:0000256" key="1">
    <source>
        <dbReference type="ARBA" id="ARBA00004141"/>
    </source>
</evidence>
<evidence type="ECO:0000259" key="6">
    <source>
        <dbReference type="PROSITE" id="PS51012"/>
    </source>
</evidence>
<feature type="transmembrane region" description="Helical" evidence="5">
    <location>
        <begin position="239"/>
        <end position="257"/>
    </location>
</feature>
<comment type="similarity">
    <text evidence="5">Belongs to the ABC-2 integral membrane protein family.</text>
</comment>
<keyword evidence="3 5" id="KW-1133">Transmembrane helix</keyword>
<dbReference type="GO" id="GO:0043190">
    <property type="term" value="C:ATP-binding cassette (ABC) transporter complex"/>
    <property type="evidence" value="ECO:0007669"/>
    <property type="project" value="InterPro"/>
</dbReference>
<feature type="transmembrane region" description="Helical" evidence="5">
    <location>
        <begin position="209"/>
        <end position="227"/>
    </location>
</feature>